<dbReference type="Gene3D" id="2.30.42.10">
    <property type="match status" value="1"/>
</dbReference>
<gene>
    <name evidence="6" type="ORF">AB1Y20_017702</name>
</gene>
<feature type="domain" description="Fibronectin type-III" evidence="5">
    <location>
        <begin position="692"/>
        <end position="789"/>
    </location>
</feature>
<dbReference type="SMART" id="SM00271">
    <property type="entry name" value="DnaJ"/>
    <property type="match status" value="1"/>
</dbReference>
<feature type="domain" description="PDZ" evidence="4">
    <location>
        <begin position="572"/>
        <end position="650"/>
    </location>
</feature>
<comment type="caution">
    <text evidence="6">The sequence shown here is derived from an EMBL/GenBank/DDBJ whole genome shotgun (WGS) entry which is preliminary data.</text>
</comment>
<feature type="compositionally biased region" description="Pro residues" evidence="1">
    <location>
        <begin position="478"/>
        <end position="493"/>
    </location>
</feature>
<dbReference type="Pfam" id="PF00041">
    <property type="entry name" value="fn3"/>
    <property type="match status" value="1"/>
</dbReference>
<name>A0AB34JPP0_PRYPA</name>
<dbReference type="PROSITE" id="PS50030">
    <property type="entry name" value="UBA"/>
    <property type="match status" value="1"/>
</dbReference>
<feature type="compositionally biased region" description="Polar residues" evidence="1">
    <location>
        <begin position="340"/>
        <end position="350"/>
    </location>
</feature>
<evidence type="ECO:0000259" key="5">
    <source>
        <dbReference type="PROSITE" id="PS50853"/>
    </source>
</evidence>
<dbReference type="SUPFAM" id="SSF50156">
    <property type="entry name" value="PDZ domain-like"/>
    <property type="match status" value="1"/>
</dbReference>
<dbReference type="InterPro" id="IPR036034">
    <property type="entry name" value="PDZ_sf"/>
</dbReference>
<dbReference type="InterPro" id="IPR009060">
    <property type="entry name" value="UBA-like_sf"/>
</dbReference>
<dbReference type="InterPro" id="IPR003961">
    <property type="entry name" value="FN3_dom"/>
</dbReference>
<feature type="region of interest" description="Disordered" evidence="1">
    <location>
        <begin position="411"/>
        <end position="456"/>
    </location>
</feature>
<dbReference type="EMBL" id="JBGBPQ010000006">
    <property type="protein sequence ID" value="KAL1522727.1"/>
    <property type="molecule type" value="Genomic_DNA"/>
</dbReference>
<evidence type="ECO:0000256" key="1">
    <source>
        <dbReference type="SAM" id="MobiDB-lite"/>
    </source>
</evidence>
<evidence type="ECO:0000313" key="6">
    <source>
        <dbReference type="EMBL" id="KAL1522727.1"/>
    </source>
</evidence>
<feature type="compositionally biased region" description="Low complexity" evidence="1">
    <location>
        <begin position="426"/>
        <end position="439"/>
    </location>
</feature>
<dbReference type="InterPro" id="IPR036869">
    <property type="entry name" value="J_dom_sf"/>
</dbReference>
<feature type="compositionally biased region" description="Gly residues" evidence="1">
    <location>
        <begin position="670"/>
        <end position="679"/>
    </location>
</feature>
<dbReference type="InterPro" id="IPR013783">
    <property type="entry name" value="Ig-like_fold"/>
</dbReference>
<dbReference type="PROSITE" id="PS50106">
    <property type="entry name" value="PDZ"/>
    <property type="match status" value="1"/>
</dbReference>
<dbReference type="InterPro" id="IPR001478">
    <property type="entry name" value="PDZ"/>
</dbReference>
<feature type="region of interest" description="Disordered" evidence="1">
    <location>
        <begin position="324"/>
        <end position="350"/>
    </location>
</feature>
<dbReference type="Pfam" id="PF00226">
    <property type="entry name" value="DnaJ"/>
    <property type="match status" value="1"/>
</dbReference>
<dbReference type="InterPro" id="IPR050817">
    <property type="entry name" value="DjlA_DnaK_co-chaperone"/>
</dbReference>
<dbReference type="Gene3D" id="1.10.287.110">
    <property type="entry name" value="DnaJ domain"/>
    <property type="match status" value="1"/>
</dbReference>
<evidence type="ECO:0000259" key="4">
    <source>
        <dbReference type="PROSITE" id="PS50106"/>
    </source>
</evidence>
<dbReference type="Gene3D" id="1.10.8.10">
    <property type="entry name" value="DNA helicase RuvA subunit, C-terminal domain"/>
    <property type="match status" value="1"/>
</dbReference>
<sequence>MASEWHETAHGFYAALGLTFDAPHEEVKRAYRRESLKHHPDRHRGEAVHDAKQRFQLVNSAFECLSDPARRKEYDGIFRMRCVLEQGRITERTLLERPLDCVYIFAVVHHKGIGLREENVLLLNLPAALEGAALERVRHGEVVDSRPLATVRAAEVEPGSATVKLLLRDPSRASGEAGRSSTLQLSARSASDALSIATLLRALISFSLTGEPALRFRTDDADMPPPARMAGWLTVRTGQKFGGTSRPFALLGRSKLLMFSDRTCTTLRQLLTLEASALRVSHTVGEKELELQLGSFKLSLATDSAFVTEQWAQAITEASMTKGLFLDPSEQPPPSELRRSSSTAQATPSNDPFEYQAACALPRSRPPPPPPPAKKGSVAREVEVGDLLGDLSTPSKRQEDDDLKEDLQELYSAPTTEVDTTLGERSAAVDAAAASPAAPCEREPSPHPSASAAPHASNMSPFMAAVHEAVLKDAAAKAPPPPPPPPPPEPPPFIDWTDAPPAPPAAGIGERRPPPTASTLLDELLPSSLPSAGLEPPPLVASAPAAVCGRTLEDELLREFVPPAVRAAPARHLLLMKPQRDAKLGLQLRCVGSSVHVHDVAAGSLAAQAGLQRGDKLVKIGGLAVHSNEQAAQWLSQAVGAIAISVESAAPSTDAARPEGVEGTSTAGRVGEGGGGGGAAAVEHEPAGEVTAPTIPFVESTGPDSIVVEWQLPAWADASAVARYELQWRLASEDCWYSSASSRDLETKRVVLRKLLPGQAYCVRVRAVGSRGNTSDFSESLVPVATAPPPPEAFPVLENVVHLFFEPVPTAAKYELQWRAYSAGQHPSEGWEGNEASSRLRGVTVKKRNLEVGKRFEFRVRAVSAEGLPTPFSAPSLPVLVGDPEAHFDLLDRERKAAEAAEAAELSGRGRNSSCGNGAAGAVDVARTRASSGDGNGCNSTRDSSASSAMLEQLIGLGLSTEDAILALRETGGANVAAAADWYFSQHQADFEKARRARASDDVERLLDDFL</sequence>
<dbReference type="Pfam" id="PF00627">
    <property type="entry name" value="UBA"/>
    <property type="match status" value="1"/>
</dbReference>
<proteinExistence type="predicted"/>
<dbReference type="InterPro" id="IPR041489">
    <property type="entry name" value="PDZ_6"/>
</dbReference>
<feature type="region of interest" description="Disordered" evidence="1">
    <location>
        <begin position="474"/>
        <end position="521"/>
    </location>
</feature>
<feature type="region of interest" description="Disordered" evidence="1">
    <location>
        <begin position="360"/>
        <end position="379"/>
    </location>
</feature>
<dbReference type="SUPFAM" id="SSF49265">
    <property type="entry name" value="Fibronectin type III"/>
    <property type="match status" value="1"/>
</dbReference>
<evidence type="ECO:0008006" key="8">
    <source>
        <dbReference type="Google" id="ProtNLM"/>
    </source>
</evidence>
<dbReference type="PROSITE" id="PS50076">
    <property type="entry name" value="DNAJ_2"/>
    <property type="match status" value="1"/>
</dbReference>
<dbReference type="SUPFAM" id="SSF46934">
    <property type="entry name" value="UBA-like"/>
    <property type="match status" value="1"/>
</dbReference>
<dbReference type="PANTHER" id="PTHR24074">
    <property type="entry name" value="CO-CHAPERONE PROTEIN DJLA"/>
    <property type="match status" value="1"/>
</dbReference>
<organism evidence="6 7">
    <name type="scientific">Prymnesium parvum</name>
    <name type="common">Toxic golden alga</name>
    <dbReference type="NCBI Taxonomy" id="97485"/>
    <lineage>
        <taxon>Eukaryota</taxon>
        <taxon>Haptista</taxon>
        <taxon>Haptophyta</taxon>
        <taxon>Prymnesiophyceae</taxon>
        <taxon>Prymnesiales</taxon>
        <taxon>Prymnesiaceae</taxon>
        <taxon>Prymnesium</taxon>
    </lineage>
</organism>
<dbReference type="PROSITE" id="PS00636">
    <property type="entry name" value="DNAJ_1"/>
    <property type="match status" value="1"/>
</dbReference>
<dbReference type="SMART" id="SM00060">
    <property type="entry name" value="FN3"/>
    <property type="match status" value="2"/>
</dbReference>
<dbReference type="SUPFAM" id="SSF46565">
    <property type="entry name" value="Chaperone J-domain"/>
    <property type="match status" value="1"/>
</dbReference>
<evidence type="ECO:0000259" key="3">
    <source>
        <dbReference type="PROSITE" id="PS50076"/>
    </source>
</evidence>
<feature type="domain" description="UBA" evidence="2">
    <location>
        <begin position="941"/>
        <end position="986"/>
    </location>
</feature>
<feature type="region of interest" description="Disordered" evidence="1">
    <location>
        <begin position="652"/>
        <end position="680"/>
    </location>
</feature>
<dbReference type="AlphaFoldDB" id="A0AB34JPP0"/>
<dbReference type="Pfam" id="PF17820">
    <property type="entry name" value="PDZ_6"/>
    <property type="match status" value="1"/>
</dbReference>
<dbReference type="CDD" id="cd00136">
    <property type="entry name" value="PDZ_canonical"/>
    <property type="match status" value="1"/>
</dbReference>
<dbReference type="InterPro" id="IPR001623">
    <property type="entry name" value="DnaJ_domain"/>
</dbReference>
<dbReference type="SMART" id="SM00228">
    <property type="entry name" value="PDZ"/>
    <property type="match status" value="1"/>
</dbReference>
<dbReference type="InterPro" id="IPR018253">
    <property type="entry name" value="DnaJ_domain_CS"/>
</dbReference>
<dbReference type="InterPro" id="IPR015940">
    <property type="entry name" value="UBA"/>
</dbReference>
<dbReference type="SUPFAM" id="SSF50729">
    <property type="entry name" value="PH domain-like"/>
    <property type="match status" value="1"/>
</dbReference>
<dbReference type="InterPro" id="IPR036116">
    <property type="entry name" value="FN3_sf"/>
</dbReference>
<protein>
    <recommendedName>
        <fullName evidence="8">J domain-containing protein</fullName>
    </recommendedName>
</protein>
<dbReference type="PRINTS" id="PR00625">
    <property type="entry name" value="JDOMAIN"/>
</dbReference>
<dbReference type="Gene3D" id="2.60.40.10">
    <property type="entry name" value="Immunoglobulins"/>
    <property type="match status" value="1"/>
</dbReference>
<feature type="domain" description="J" evidence="3">
    <location>
        <begin position="11"/>
        <end position="78"/>
    </location>
</feature>
<dbReference type="CDD" id="cd00063">
    <property type="entry name" value="FN3"/>
    <property type="match status" value="1"/>
</dbReference>
<accession>A0AB34JPP0</accession>
<keyword evidence="7" id="KW-1185">Reference proteome</keyword>
<dbReference type="Proteomes" id="UP001515480">
    <property type="component" value="Unassembled WGS sequence"/>
</dbReference>
<dbReference type="PROSITE" id="PS50853">
    <property type="entry name" value="FN3"/>
    <property type="match status" value="1"/>
</dbReference>
<dbReference type="CDD" id="cd06257">
    <property type="entry name" value="DnaJ"/>
    <property type="match status" value="1"/>
</dbReference>
<evidence type="ECO:0000259" key="2">
    <source>
        <dbReference type="PROSITE" id="PS50030"/>
    </source>
</evidence>
<evidence type="ECO:0000313" key="7">
    <source>
        <dbReference type="Proteomes" id="UP001515480"/>
    </source>
</evidence>
<reference evidence="6 7" key="1">
    <citation type="journal article" date="2024" name="Science">
        <title>Giant polyketide synthase enzymes in the biosynthesis of giant marine polyether toxins.</title>
        <authorList>
            <person name="Fallon T.R."/>
            <person name="Shende V.V."/>
            <person name="Wierzbicki I.H."/>
            <person name="Pendleton A.L."/>
            <person name="Watervoot N.F."/>
            <person name="Auber R.P."/>
            <person name="Gonzalez D.J."/>
            <person name="Wisecaver J.H."/>
            <person name="Moore B.S."/>
        </authorList>
    </citation>
    <scope>NUCLEOTIDE SEQUENCE [LARGE SCALE GENOMIC DNA]</scope>
    <source>
        <strain evidence="6 7">12B1</strain>
    </source>
</reference>
<feature type="compositionally biased region" description="Pro residues" evidence="1">
    <location>
        <begin position="364"/>
        <end position="373"/>
    </location>
</feature>